<dbReference type="InterPro" id="IPR010287">
    <property type="entry name" value="DUF892_YciF-like"/>
</dbReference>
<name>A0A202E651_9EURY</name>
<sequence>MTTRDPPPHDALEGELARLYGLEQGIDTALETISNDVAIDTLDTIRELECREQLQYAIDQRRAQTDDRSARLEEAFDALNTSPETRPVPELDGLVGDKEKFNNVVLNDEVRPLYYVETMLKLEALECTRYERAISLARSLEDDAGDTIAEAVAPNYEAACDVQAELEALADGEAVDRLLAASQIDDADRASLDPYQ</sequence>
<reference evidence="1 2" key="1">
    <citation type="submission" date="2017-02" db="EMBL/GenBank/DDBJ databases">
        <title>Natronthermophilus aegyptiacus gen. nov.,sp. nov., an aerobic, extremely halophilic alkalithermophilic archaeon isolated from the athalassohaline Wadi An Natrun, Egypt.</title>
        <authorList>
            <person name="Zhao B."/>
        </authorList>
    </citation>
    <scope>NUCLEOTIDE SEQUENCE [LARGE SCALE GENOMIC DNA]</scope>
    <source>
        <strain evidence="1 2">CGMCC 1.3597</strain>
    </source>
</reference>
<comment type="caution">
    <text evidence="1">The sequence shown here is derived from an EMBL/GenBank/DDBJ whole genome shotgun (WGS) entry which is preliminary data.</text>
</comment>
<keyword evidence="2" id="KW-1185">Reference proteome</keyword>
<dbReference type="Pfam" id="PF05974">
    <property type="entry name" value="DUF892"/>
    <property type="match status" value="1"/>
</dbReference>
<protein>
    <submittedName>
        <fullName evidence="1">Uncharacterized protein</fullName>
    </submittedName>
</protein>
<dbReference type="RefSeq" id="WP_054863878.1">
    <property type="nucleotide sequence ID" value="NZ_MWPH01000003.1"/>
</dbReference>
<dbReference type="Gene3D" id="1.20.1260.10">
    <property type="match status" value="1"/>
</dbReference>
<dbReference type="AlphaFoldDB" id="A0A202E651"/>
<gene>
    <name evidence="1" type="ORF">B2G88_13150</name>
</gene>
<accession>A0A202E651</accession>
<evidence type="ECO:0000313" key="2">
    <source>
        <dbReference type="Proteomes" id="UP000196084"/>
    </source>
</evidence>
<evidence type="ECO:0000313" key="1">
    <source>
        <dbReference type="EMBL" id="OVE83400.1"/>
    </source>
</evidence>
<dbReference type="OrthoDB" id="346437at2157"/>
<dbReference type="InterPro" id="IPR009078">
    <property type="entry name" value="Ferritin-like_SF"/>
</dbReference>
<dbReference type="InterPro" id="IPR012347">
    <property type="entry name" value="Ferritin-like"/>
</dbReference>
<proteinExistence type="predicted"/>
<dbReference type="EMBL" id="MWPH01000003">
    <property type="protein sequence ID" value="OVE83400.1"/>
    <property type="molecule type" value="Genomic_DNA"/>
</dbReference>
<organism evidence="1 2">
    <name type="scientific">Natronolimnobius baerhuensis</name>
    <dbReference type="NCBI Taxonomy" id="253108"/>
    <lineage>
        <taxon>Archaea</taxon>
        <taxon>Methanobacteriati</taxon>
        <taxon>Methanobacteriota</taxon>
        <taxon>Stenosarchaea group</taxon>
        <taxon>Halobacteria</taxon>
        <taxon>Halobacteriales</taxon>
        <taxon>Natrialbaceae</taxon>
        <taxon>Natronolimnobius</taxon>
    </lineage>
</organism>
<dbReference type="SUPFAM" id="SSF47240">
    <property type="entry name" value="Ferritin-like"/>
    <property type="match status" value="1"/>
</dbReference>
<dbReference type="Proteomes" id="UP000196084">
    <property type="component" value="Unassembled WGS sequence"/>
</dbReference>